<reference evidence="1 2" key="1">
    <citation type="submission" date="2017-05" db="EMBL/GenBank/DDBJ databases">
        <title>High clonality and local adaptation shapes Vibrionaceae linages within an endangered oasis.</title>
        <authorList>
            <person name="Vazquez-Rosas-Landa M."/>
        </authorList>
    </citation>
    <scope>NUCLEOTIDE SEQUENCE [LARGE SCALE GENOMIC DNA]</scope>
    <source>
        <strain evidence="1 2">P46_P4S1P180</strain>
    </source>
</reference>
<dbReference type="EMBL" id="WXWW01000060">
    <property type="protein sequence ID" value="NAW64300.1"/>
    <property type="molecule type" value="Genomic_DNA"/>
</dbReference>
<dbReference type="AlphaFoldDB" id="A0A7X4WNX6"/>
<name>A0A7X4WNX6_9GAMM</name>
<proteinExistence type="predicted"/>
<evidence type="ECO:0000313" key="2">
    <source>
        <dbReference type="Proteomes" id="UP000465712"/>
    </source>
</evidence>
<gene>
    <name evidence="1" type="ORF">CAG72_03625</name>
</gene>
<evidence type="ECO:0000313" key="1">
    <source>
        <dbReference type="EMBL" id="NAW64300.1"/>
    </source>
</evidence>
<sequence length="142" mass="15852">MKKALSIILLSSLSGCASMGQPDPEIGFESTVNLKGYYFSESNGNVLENGQLVKKKTYAYIKFNNLEENQLTYIVATSPAVNGIVRGDAISTRVTSHYRVDNNHSDKGYRISFYQQKGNMHLDYVLNADINGVIEDFTFQPL</sequence>
<evidence type="ECO:0008006" key="3">
    <source>
        <dbReference type="Google" id="ProtNLM"/>
    </source>
</evidence>
<dbReference type="RefSeq" id="WP_161442938.1">
    <property type="nucleotide sequence ID" value="NZ_WXWV01000118.1"/>
</dbReference>
<protein>
    <recommendedName>
        <fullName evidence="3">Lipoprotein</fullName>
    </recommendedName>
</protein>
<dbReference type="PROSITE" id="PS51257">
    <property type="entry name" value="PROKAR_LIPOPROTEIN"/>
    <property type="match status" value="1"/>
</dbReference>
<accession>A0A7X4WNX6</accession>
<comment type="caution">
    <text evidence="1">The sequence shown here is derived from an EMBL/GenBank/DDBJ whole genome shotgun (WGS) entry which is preliminary data.</text>
</comment>
<organism evidence="1 2">
    <name type="scientific">Photobacterium halotolerans</name>
    <dbReference type="NCBI Taxonomy" id="265726"/>
    <lineage>
        <taxon>Bacteria</taxon>
        <taxon>Pseudomonadati</taxon>
        <taxon>Pseudomonadota</taxon>
        <taxon>Gammaproteobacteria</taxon>
        <taxon>Vibrionales</taxon>
        <taxon>Vibrionaceae</taxon>
        <taxon>Photobacterium</taxon>
    </lineage>
</organism>
<dbReference type="Proteomes" id="UP000465712">
    <property type="component" value="Unassembled WGS sequence"/>
</dbReference>